<dbReference type="EMBL" id="CP003389">
    <property type="protein sequence ID" value="AFE04301.1"/>
    <property type="molecule type" value="Genomic_DNA"/>
</dbReference>
<keyword evidence="1" id="KW-0732">Signal</keyword>
<evidence type="ECO:0008006" key="4">
    <source>
        <dbReference type="Google" id="ProtNLM"/>
    </source>
</evidence>
<dbReference type="OrthoDB" id="5378471at2"/>
<evidence type="ECO:0000313" key="3">
    <source>
        <dbReference type="Proteomes" id="UP000007587"/>
    </source>
</evidence>
<dbReference type="STRING" id="1144275.COCOR_01806"/>
<evidence type="ECO:0000256" key="1">
    <source>
        <dbReference type="SAM" id="SignalP"/>
    </source>
</evidence>
<dbReference type="InParanoid" id="H8N1J8"/>
<dbReference type="eggNOG" id="ENOG5033RN2">
    <property type="taxonomic scope" value="Bacteria"/>
</dbReference>
<evidence type="ECO:0000313" key="2">
    <source>
        <dbReference type="EMBL" id="AFE04301.1"/>
    </source>
</evidence>
<sequence length="421" mass="45746">MRNSKVSTLAALALITGAVNEAAAAPMHPTARPPPGFYSALVLSEFELLADSDQPNLVYFVPKLGNLAVQSPQSPSPIPRFQINSYFPPNGVLMGEELTLMGGTLSPTADIAALQRLQTEAASQGIQIAPAPVRSARTTFNLFAQQGLTGRVDTQCIMEEYIIILPNGTQLKQRVPKCKVLGLDGTYVDSNVVYKFTSNPAPANSTANQNISFQAMLLPAWTQSLKDTMLFGDPFDASLSATTEWQISANTLTRQARLTINWQSLFEQASAYTAFHLNSCVEIEISAFFERLATCEGGTQPCGVYIEYRQTDGTWSDDAPEDANFIAIVEALRQSLEKELFTKVEAVNGPVSTEPAAIFTLRANYEKIVTTRNEVMSIAYNQGPAPFNANTTLNIDCVVGGFGYPVVYDMDKPACRARVGQ</sequence>
<keyword evidence="3" id="KW-1185">Reference proteome</keyword>
<feature type="chain" id="PRO_5003615865" description="Lipoprotein" evidence="1">
    <location>
        <begin position="25"/>
        <end position="421"/>
    </location>
</feature>
<organism evidence="2 3">
    <name type="scientific">Corallococcus coralloides (strain ATCC 25202 / DSM 2259 / NBRC 100086 / M2)</name>
    <name type="common">Myxococcus coralloides</name>
    <dbReference type="NCBI Taxonomy" id="1144275"/>
    <lineage>
        <taxon>Bacteria</taxon>
        <taxon>Pseudomonadati</taxon>
        <taxon>Myxococcota</taxon>
        <taxon>Myxococcia</taxon>
        <taxon>Myxococcales</taxon>
        <taxon>Cystobacterineae</taxon>
        <taxon>Myxococcaceae</taxon>
        <taxon>Corallococcus</taxon>
    </lineage>
</organism>
<accession>H8N1J8</accession>
<reference evidence="3" key="2">
    <citation type="submission" date="2012-03" db="EMBL/GenBank/DDBJ databases">
        <title>Genome sequence of the fruiting myxobacterium Corallococcus coralloides DSM 2259.</title>
        <authorList>
            <person name="Huntley S."/>
            <person name="Zhang Y."/>
            <person name="Treuner-Lange A."/>
            <person name="Sensen C.W."/>
            <person name="Sogaard-Andersen L."/>
        </authorList>
    </citation>
    <scope>NUCLEOTIDE SEQUENCE [LARGE SCALE GENOMIC DNA]</scope>
    <source>
        <strain evidence="3">ATCC 25202 / DSM 2259 / NBRC 100086 / M2</strain>
    </source>
</reference>
<proteinExistence type="predicted"/>
<protein>
    <recommendedName>
        <fullName evidence="4">Lipoprotein</fullName>
    </recommendedName>
</protein>
<reference evidence="2 3" key="1">
    <citation type="journal article" date="2012" name="J. Bacteriol.">
        <title>Complete Genome Sequence of the Fruiting Myxobacterium Corallococcus coralloides DSM 2259.</title>
        <authorList>
            <person name="Huntley S."/>
            <person name="Zhang Y."/>
            <person name="Treuner-Lange A."/>
            <person name="Kneip S."/>
            <person name="Sensen C.W."/>
            <person name="Sogaard-Andersen L."/>
        </authorList>
    </citation>
    <scope>NUCLEOTIDE SEQUENCE [LARGE SCALE GENOMIC DNA]</scope>
    <source>
        <strain evidence="3">ATCC 25202 / DSM 2259 / NBRC 100086 / M2</strain>
    </source>
</reference>
<name>H8N1J8_CORCM</name>
<dbReference type="HOGENOM" id="CLU_651908_0_0_7"/>
<dbReference type="RefSeq" id="WP_014394652.1">
    <property type="nucleotide sequence ID" value="NC_017030.1"/>
</dbReference>
<dbReference type="KEGG" id="ccx:COCOR_01806"/>
<gene>
    <name evidence="2" type="ordered locus">COCOR_01806</name>
</gene>
<dbReference type="Proteomes" id="UP000007587">
    <property type="component" value="Chromosome"/>
</dbReference>
<dbReference type="AlphaFoldDB" id="H8N1J8"/>
<feature type="signal peptide" evidence="1">
    <location>
        <begin position="1"/>
        <end position="24"/>
    </location>
</feature>